<gene>
    <name evidence="3" type="ORF">D9611_000964</name>
</gene>
<dbReference type="OrthoDB" id="2978522at2759"/>
<keyword evidence="1" id="KW-0175">Coiled coil</keyword>
<accession>A0A8H5F7W6</accession>
<reference evidence="3 4" key="1">
    <citation type="journal article" date="2020" name="ISME J.">
        <title>Uncovering the hidden diversity of litter-decomposition mechanisms in mushroom-forming fungi.</title>
        <authorList>
            <person name="Floudas D."/>
            <person name="Bentzer J."/>
            <person name="Ahren D."/>
            <person name="Johansson T."/>
            <person name="Persson P."/>
            <person name="Tunlid A."/>
        </authorList>
    </citation>
    <scope>NUCLEOTIDE SEQUENCE [LARGE SCALE GENOMIC DNA]</scope>
    <source>
        <strain evidence="3 4">CBS 175.51</strain>
    </source>
</reference>
<feature type="coiled-coil region" evidence="1">
    <location>
        <begin position="167"/>
        <end position="239"/>
    </location>
</feature>
<dbReference type="AlphaFoldDB" id="A0A8H5F7W6"/>
<feature type="compositionally biased region" description="Pro residues" evidence="2">
    <location>
        <begin position="349"/>
        <end position="360"/>
    </location>
</feature>
<dbReference type="EMBL" id="JAACJK010000163">
    <property type="protein sequence ID" value="KAF5326458.1"/>
    <property type="molecule type" value="Genomic_DNA"/>
</dbReference>
<evidence type="ECO:0000313" key="3">
    <source>
        <dbReference type="EMBL" id="KAF5326458.1"/>
    </source>
</evidence>
<proteinExistence type="predicted"/>
<organism evidence="3 4">
    <name type="scientific">Ephemerocybe angulata</name>
    <dbReference type="NCBI Taxonomy" id="980116"/>
    <lineage>
        <taxon>Eukaryota</taxon>
        <taxon>Fungi</taxon>
        <taxon>Dikarya</taxon>
        <taxon>Basidiomycota</taxon>
        <taxon>Agaricomycotina</taxon>
        <taxon>Agaricomycetes</taxon>
        <taxon>Agaricomycetidae</taxon>
        <taxon>Agaricales</taxon>
        <taxon>Agaricineae</taxon>
        <taxon>Psathyrellaceae</taxon>
        <taxon>Ephemerocybe</taxon>
    </lineage>
</organism>
<protein>
    <submittedName>
        <fullName evidence="3">Uncharacterized protein</fullName>
    </submittedName>
</protein>
<evidence type="ECO:0000313" key="4">
    <source>
        <dbReference type="Proteomes" id="UP000541558"/>
    </source>
</evidence>
<feature type="region of interest" description="Disordered" evidence="2">
    <location>
        <begin position="325"/>
        <end position="360"/>
    </location>
</feature>
<sequence length="449" mass="50511">MSPPSEYPSDTLEFVVPSAPKRTDSDDTAYKSRKAWHRLSSLITPTRHHRSFTESSVDPPKLADEKMAATNTSGAAFKFKFPPPSYDKVPQEALTESSEHGIPQVTGETTEGKAIIDLQARAFVMEAAINELRATILKQEEVMKRRTEIPFPSINDPTPTLSRDATITRLSESLARREAELDSKENQIQALTEAFEQLAKAKYQLDEERELTSRLKRGFEDVSRKTKDMEAEIRELTDANTKHGDLVISLKDAIAEKDAMIAELQDGTPGRGFRVIAQKANEMEAQIEELTSAKMKQEETIASLKEDIAEKDATIAELKVATPRGSHDLTSYNAPSPYPTPSPSSYYRPPTPRPFHPSPVPGTYPRAQGVLDRLRKEPLNKSRDLEIEALKEQYEQRIVDLTDRLAECHTLLMNRSGGPLPLRTFGLASNYLDRGERDDSYRRVRYSHE</sequence>
<feature type="coiled-coil region" evidence="1">
    <location>
        <begin position="273"/>
        <end position="321"/>
    </location>
</feature>
<comment type="caution">
    <text evidence="3">The sequence shown here is derived from an EMBL/GenBank/DDBJ whole genome shotgun (WGS) entry which is preliminary data.</text>
</comment>
<feature type="region of interest" description="Disordered" evidence="2">
    <location>
        <begin position="1"/>
        <end position="29"/>
    </location>
</feature>
<evidence type="ECO:0000256" key="1">
    <source>
        <dbReference type="SAM" id="Coils"/>
    </source>
</evidence>
<keyword evidence="4" id="KW-1185">Reference proteome</keyword>
<name>A0A8H5F7W6_9AGAR</name>
<evidence type="ECO:0000256" key="2">
    <source>
        <dbReference type="SAM" id="MobiDB-lite"/>
    </source>
</evidence>
<dbReference type="Proteomes" id="UP000541558">
    <property type="component" value="Unassembled WGS sequence"/>
</dbReference>